<evidence type="ECO:0008006" key="15">
    <source>
        <dbReference type="Google" id="ProtNLM"/>
    </source>
</evidence>
<keyword evidence="6" id="KW-0862">Zinc</keyword>
<evidence type="ECO:0000259" key="11">
    <source>
        <dbReference type="PROSITE" id="PS51913"/>
    </source>
</evidence>
<dbReference type="Proteomes" id="UP000694388">
    <property type="component" value="Unplaced"/>
</dbReference>
<feature type="domain" description="HTH HARE-type" evidence="11">
    <location>
        <begin position="1"/>
        <end position="72"/>
    </location>
</feature>
<dbReference type="GO" id="GO:0009887">
    <property type="term" value="P:animal organ morphogenesis"/>
    <property type="evidence" value="ECO:0007669"/>
    <property type="project" value="TreeGrafter"/>
</dbReference>
<dbReference type="InterPro" id="IPR007759">
    <property type="entry name" value="Asxl_HARE-HTH"/>
</dbReference>
<feature type="compositionally biased region" description="Basic and acidic residues" evidence="10">
    <location>
        <begin position="545"/>
        <end position="593"/>
    </location>
</feature>
<dbReference type="PANTHER" id="PTHR13578:SF20">
    <property type="entry name" value="POLYCOMB PROTEIN ASX"/>
    <property type="match status" value="1"/>
</dbReference>
<evidence type="ECO:0000256" key="9">
    <source>
        <dbReference type="ARBA" id="ARBA00023242"/>
    </source>
</evidence>
<dbReference type="GeneTree" id="ENSGT00520000055578"/>
<dbReference type="GO" id="GO:0003677">
    <property type="term" value="F:DNA binding"/>
    <property type="evidence" value="ECO:0007669"/>
    <property type="project" value="InterPro"/>
</dbReference>
<evidence type="ECO:0000256" key="3">
    <source>
        <dbReference type="ARBA" id="ARBA00022491"/>
    </source>
</evidence>
<reference evidence="13" key="1">
    <citation type="submission" date="2025-08" db="UniProtKB">
        <authorList>
            <consortium name="Ensembl"/>
        </authorList>
    </citation>
    <scope>IDENTIFICATION</scope>
</reference>
<feature type="region of interest" description="Disordered" evidence="10">
    <location>
        <begin position="522"/>
        <end position="593"/>
    </location>
</feature>
<proteinExistence type="inferred from homology"/>
<feature type="region of interest" description="Disordered" evidence="10">
    <location>
        <begin position="639"/>
        <end position="665"/>
    </location>
</feature>
<evidence type="ECO:0000256" key="2">
    <source>
        <dbReference type="ARBA" id="ARBA00006391"/>
    </source>
</evidence>
<evidence type="ECO:0000256" key="8">
    <source>
        <dbReference type="ARBA" id="ARBA00023163"/>
    </source>
</evidence>
<evidence type="ECO:0000256" key="4">
    <source>
        <dbReference type="ARBA" id="ARBA00022723"/>
    </source>
</evidence>
<evidence type="ECO:0000313" key="13">
    <source>
        <dbReference type="Ensembl" id="ENSEBUP00000006757.1"/>
    </source>
</evidence>
<feature type="domain" description="DEUBAD" evidence="12">
    <location>
        <begin position="156"/>
        <end position="265"/>
    </location>
</feature>
<comment type="similarity">
    <text evidence="2">Belongs to the Asx family.</text>
</comment>
<keyword evidence="8" id="KW-0804">Transcription</keyword>
<dbReference type="Pfam" id="PF05066">
    <property type="entry name" value="HARE-HTH"/>
    <property type="match status" value="1"/>
</dbReference>
<accession>A0A8C4PYZ4</accession>
<dbReference type="GO" id="GO:0035517">
    <property type="term" value="C:PR-DUB complex"/>
    <property type="evidence" value="ECO:0007669"/>
    <property type="project" value="TreeGrafter"/>
</dbReference>
<dbReference type="InterPro" id="IPR028020">
    <property type="entry name" value="ASX_DEUBAD_dom"/>
</dbReference>
<dbReference type="InterPro" id="IPR024811">
    <property type="entry name" value="ASX/ASX-like"/>
</dbReference>
<organism evidence="13 14">
    <name type="scientific">Eptatretus burgeri</name>
    <name type="common">Inshore hagfish</name>
    <dbReference type="NCBI Taxonomy" id="7764"/>
    <lineage>
        <taxon>Eukaryota</taxon>
        <taxon>Metazoa</taxon>
        <taxon>Chordata</taxon>
        <taxon>Craniata</taxon>
        <taxon>Vertebrata</taxon>
        <taxon>Cyclostomata</taxon>
        <taxon>Myxini</taxon>
        <taxon>Myxiniformes</taxon>
        <taxon>Myxinidae</taxon>
        <taxon>Eptatretinae</taxon>
        <taxon>Eptatretus</taxon>
    </lineage>
</organism>
<dbReference type="PROSITE" id="PS51913">
    <property type="entry name" value="HTH_HARE"/>
    <property type="match status" value="1"/>
</dbReference>
<evidence type="ECO:0000256" key="5">
    <source>
        <dbReference type="ARBA" id="ARBA00022771"/>
    </source>
</evidence>
<feature type="region of interest" description="Disordered" evidence="10">
    <location>
        <begin position="287"/>
        <end position="313"/>
    </location>
</feature>
<keyword evidence="14" id="KW-1185">Reference proteome</keyword>
<dbReference type="GO" id="GO:0003682">
    <property type="term" value="F:chromatin binding"/>
    <property type="evidence" value="ECO:0007669"/>
    <property type="project" value="TreeGrafter"/>
</dbReference>
<evidence type="ECO:0000259" key="12">
    <source>
        <dbReference type="PROSITE" id="PS51916"/>
    </source>
</evidence>
<keyword evidence="3" id="KW-0678">Repressor</keyword>
<dbReference type="InterPro" id="IPR044867">
    <property type="entry name" value="DEUBAD_dom"/>
</dbReference>
<protein>
    <recommendedName>
        <fullName evidence="15">Polycomb group protein ASXL2</fullName>
    </recommendedName>
</protein>
<dbReference type="PANTHER" id="PTHR13578">
    <property type="entry name" value="ADDITIONAL SEX COMBS LIKE PROTEIN ASXL"/>
    <property type="match status" value="1"/>
</dbReference>
<evidence type="ECO:0000256" key="10">
    <source>
        <dbReference type="SAM" id="MobiDB-lite"/>
    </source>
</evidence>
<dbReference type="GO" id="GO:0008270">
    <property type="term" value="F:zinc ion binding"/>
    <property type="evidence" value="ECO:0007669"/>
    <property type="project" value="UniProtKB-KW"/>
</dbReference>
<dbReference type="PROSITE" id="PS51916">
    <property type="entry name" value="DEUBAD"/>
    <property type="match status" value="1"/>
</dbReference>
<dbReference type="Ensembl" id="ENSEBUT00000007220.1">
    <property type="protein sequence ID" value="ENSEBUP00000006757.1"/>
    <property type="gene ID" value="ENSEBUG00000004443.1"/>
</dbReference>
<keyword evidence="4" id="KW-0479">Metal-binding</keyword>
<keyword evidence="9" id="KW-0539">Nucleus</keyword>
<dbReference type="InterPro" id="IPR026905">
    <property type="entry name" value="ASX-like_PHD"/>
</dbReference>
<evidence type="ECO:0000256" key="7">
    <source>
        <dbReference type="ARBA" id="ARBA00023015"/>
    </source>
</evidence>
<dbReference type="GO" id="GO:0045944">
    <property type="term" value="P:positive regulation of transcription by RNA polymerase II"/>
    <property type="evidence" value="ECO:0007669"/>
    <property type="project" value="TreeGrafter"/>
</dbReference>
<keyword evidence="7" id="KW-0805">Transcription regulation</keyword>
<feature type="compositionally biased region" description="Polar residues" evidence="10">
    <location>
        <begin position="287"/>
        <end position="297"/>
    </location>
</feature>
<dbReference type="Pfam" id="PF13919">
    <property type="entry name" value="ASXH"/>
    <property type="match status" value="1"/>
</dbReference>
<comment type="subcellular location">
    <subcellularLocation>
        <location evidence="1">Nucleus</location>
    </subcellularLocation>
</comment>
<dbReference type="AlphaFoldDB" id="A0A8C4PYZ4"/>
<evidence type="ECO:0000256" key="6">
    <source>
        <dbReference type="ARBA" id="ARBA00022833"/>
    </source>
</evidence>
<feature type="compositionally biased region" description="Polar residues" evidence="10">
    <location>
        <begin position="525"/>
        <end position="543"/>
    </location>
</feature>
<dbReference type="Pfam" id="PF13922">
    <property type="entry name" value="PHD_3"/>
    <property type="match status" value="1"/>
</dbReference>
<evidence type="ECO:0000256" key="1">
    <source>
        <dbReference type="ARBA" id="ARBA00004123"/>
    </source>
</evidence>
<feature type="region of interest" description="Disordered" evidence="10">
    <location>
        <begin position="107"/>
        <end position="140"/>
    </location>
</feature>
<sequence>MLHLSCTVLTKYPHPMSHKEILQVIKREGLKEISGTSPLACLNAMLHTNSRGSSGIFYKVPGRMGVYTLKRLEYSIFVLCNVLFSINIMCTKVTFFFGNSLAEGSQELSRHQSPPSSPVSHALSPRKPVPPWQRQSKRTLRQLRHAREGDIDVETPDSILVNTNLRALINKHTMSVLPFGTQCQLLALLPEVDRQIGTDGLLRTSASALNNEFFTLAAQEWKERLAEGEFTPEMQLRIRQEQEKKKRMEQWKECFFEVYCGERYTFLQIDTFLIQLKPPLVTVVGSSPNNRLSNTPPMVTPGPLPHRPSRTGRARTLADIKARAQWVREAKRFTASMQRLPHVRTNSSPQALQGDSLDQRPELSRNVVSTAITPSTKSVFSLAKQQSTLLSNPLSPDSLLSVSSSCIMPISTVVTNLAPAITSNSPSAVEGGAVNHTSTAGQNFGDDGKGIGAREPEIQNDSSLIPSSSHGLGQNVNNSFNLSWQQSVLKLEDPAPQTQNISSQHWGQSPHVTALGFQMEGFKAPSSNHQTPPFLPNSSTINHLHNGERQSEIDSSKRAFLEADKRDKPLPIEDKNERLLESRKREEVGQDKELLSGEHSLESMIQECNPLAQQLLHDCIPSLFTTPSNWSRLNYQPSCDRSLDHSPHSLSSPCTMSPSSPDSHPALVKADALEQQTNGGTLQLIGPEGFGLRRPLKRELSPDWDGEAERVLGMSPEDERGGGWVLDLNQEHGEAPKSVVVCNSSVKVELTLPCARWSTEDPTYLPVSVASTQLVSFVAIAHEKQQAALHPVCTSPSRFECPLRAPADIIGSGQPPASLSMAVTSVMGNATEGTAKDSVLPTGTGSLVYGDAKVGNSVAEPCPCRLRALIVCRGCGAFCHHDCIGPSRLCVSCLLVR</sequence>
<name>A0A8C4PYZ4_EPTBU</name>
<keyword evidence="5" id="KW-0863">Zinc-finger</keyword>
<feature type="compositionally biased region" description="Low complexity" evidence="10">
    <location>
        <begin position="648"/>
        <end position="663"/>
    </location>
</feature>
<reference evidence="13" key="2">
    <citation type="submission" date="2025-09" db="UniProtKB">
        <authorList>
            <consortium name="Ensembl"/>
        </authorList>
    </citation>
    <scope>IDENTIFICATION</scope>
</reference>
<evidence type="ECO:0000313" key="14">
    <source>
        <dbReference type="Proteomes" id="UP000694388"/>
    </source>
</evidence>